<dbReference type="PROSITE" id="PS51202">
    <property type="entry name" value="RCK_C"/>
    <property type="match status" value="1"/>
</dbReference>
<evidence type="ECO:0000256" key="4">
    <source>
        <dbReference type="ARBA" id="ARBA00022989"/>
    </source>
</evidence>
<dbReference type="PANTHER" id="PTHR45711:SF6">
    <property type="entry name" value="CHLORIDE CHANNEL PROTEIN"/>
    <property type="match status" value="1"/>
</dbReference>
<feature type="transmembrane region" description="Helical" evidence="8">
    <location>
        <begin position="394"/>
        <end position="417"/>
    </location>
</feature>
<dbReference type="InterPro" id="IPR006037">
    <property type="entry name" value="RCK_C"/>
</dbReference>
<comment type="subcellular location">
    <subcellularLocation>
        <location evidence="1">Membrane</location>
        <topology evidence="1">Multi-pass membrane protein</topology>
    </subcellularLocation>
</comment>
<evidence type="ECO:0000256" key="6">
    <source>
        <dbReference type="ARBA" id="ARBA00023136"/>
    </source>
</evidence>
<evidence type="ECO:0000256" key="1">
    <source>
        <dbReference type="ARBA" id="ARBA00004141"/>
    </source>
</evidence>
<evidence type="ECO:0000256" key="2">
    <source>
        <dbReference type="ARBA" id="ARBA00022448"/>
    </source>
</evidence>
<dbReference type="GO" id="GO:0005247">
    <property type="term" value="F:voltage-gated chloride channel activity"/>
    <property type="evidence" value="ECO:0007669"/>
    <property type="project" value="TreeGrafter"/>
</dbReference>
<dbReference type="SUPFAM" id="SSF116726">
    <property type="entry name" value="TrkA C-terminal domain-like"/>
    <property type="match status" value="1"/>
</dbReference>
<feature type="transmembrane region" description="Helical" evidence="8">
    <location>
        <begin position="290"/>
        <end position="310"/>
    </location>
</feature>
<feature type="domain" description="RCK C-terminal" evidence="9">
    <location>
        <begin position="499"/>
        <end position="582"/>
    </location>
</feature>
<organism evidence="10 11">
    <name type="scientific">Oceanivirga miroungae</name>
    <dbReference type="NCBI Taxonomy" id="1130046"/>
    <lineage>
        <taxon>Bacteria</taxon>
        <taxon>Fusobacteriati</taxon>
        <taxon>Fusobacteriota</taxon>
        <taxon>Fusobacteriia</taxon>
        <taxon>Fusobacteriales</taxon>
        <taxon>Leptotrichiaceae</taxon>
        <taxon>Oceanivirga</taxon>
    </lineage>
</organism>
<feature type="transmembrane region" description="Helical" evidence="8">
    <location>
        <begin position="367"/>
        <end position="388"/>
    </location>
</feature>
<dbReference type="Pfam" id="PF00654">
    <property type="entry name" value="Voltage_CLC"/>
    <property type="match status" value="1"/>
</dbReference>
<keyword evidence="3 8" id="KW-0812">Transmembrane</keyword>
<dbReference type="GO" id="GO:0005886">
    <property type="term" value="C:plasma membrane"/>
    <property type="evidence" value="ECO:0007669"/>
    <property type="project" value="TreeGrafter"/>
</dbReference>
<reference evidence="10 11" key="1">
    <citation type="submission" date="2019-10" db="EMBL/GenBank/DDBJ databases">
        <authorList>
            <person name="Blom J."/>
        </authorList>
    </citation>
    <scope>NUCLEOTIDE SEQUENCE [LARGE SCALE GENOMIC DNA]</scope>
    <source>
        <strain evidence="10 11">ES3154-GLU</strain>
    </source>
</reference>
<dbReference type="EMBL" id="CABWIB010000001">
    <property type="protein sequence ID" value="VWL85133.1"/>
    <property type="molecule type" value="Genomic_DNA"/>
</dbReference>
<feature type="transmembrane region" description="Helical" evidence="8">
    <location>
        <begin position="81"/>
        <end position="101"/>
    </location>
</feature>
<dbReference type="PANTHER" id="PTHR45711">
    <property type="entry name" value="CHLORIDE CHANNEL PROTEIN"/>
    <property type="match status" value="1"/>
</dbReference>
<feature type="transmembrane region" description="Helical" evidence="8">
    <location>
        <begin position="113"/>
        <end position="136"/>
    </location>
</feature>
<dbReference type="PRINTS" id="PR00762">
    <property type="entry name" value="CLCHANNEL"/>
</dbReference>
<evidence type="ECO:0000256" key="7">
    <source>
        <dbReference type="ARBA" id="ARBA00023214"/>
    </source>
</evidence>
<sequence>MLIAYGKFNKLVYRHLLFYYLINEKVRMTKLVEVYLDPYYGHEFDSRHFHQNKRGNKMKRSIFASIGDVNKLKSNKTRLKLILFSIIIGFLTGIVVVLYRVSLDKIVIIRNEIMGFNIGLLLFLFFISAIIIQFLLNKFPLISGSGIPQVEGVLNRQITFNWFFEIVNKFFAGVLAIFMGLSLGREGPSIHLGALMADGVNSTSNRPDVERKYLLSSGASAGLAAAFNAPLSGTIFALEELKKFFSPILLICTLLASISSNLVVQYFLGRNVVLSHFITANPMGNTIKDISFEIFLVLILSFFMAISAKLFNYCLIKSLNIYRDIKLNKYIKMIIVSIISFFAVYFMPDITGGGHSLIEKLILSQTAFKVVILLLLFKFIFTMFSYSTGAAGGIFLPLLVLGALIGKVYGIVIVNLFNLSDAYLIHFMLLSMAAYFSAIVKAPITGIVLILEMTGNFSNLFSLTIAAAFSYIISDLIKNEGVYDLLYHRMFEKNLKEYENDEEIKPSNKMTAIRLAVIENSKLAGMFIKDVNWPKNMLVIGIERNNYEFIPDGNTKIYEGDQIIIFADDNIVVKKLHELFEMTREDVK</sequence>
<evidence type="ECO:0000256" key="8">
    <source>
        <dbReference type="SAM" id="Phobius"/>
    </source>
</evidence>
<accession>A0A6I8MDA3</accession>
<dbReference type="InterPro" id="IPR001807">
    <property type="entry name" value="ClC"/>
</dbReference>
<dbReference type="Gene3D" id="1.10.3080.10">
    <property type="entry name" value="Clc chloride channel"/>
    <property type="match status" value="1"/>
</dbReference>
<evidence type="ECO:0000259" key="9">
    <source>
        <dbReference type="PROSITE" id="PS51202"/>
    </source>
</evidence>
<keyword evidence="2" id="KW-0813">Transport</keyword>
<gene>
    <name evidence="10" type="ORF">OMES3154_00417</name>
</gene>
<protein>
    <submittedName>
        <fullName evidence="10">Chloride channel core</fullName>
    </submittedName>
</protein>
<dbReference type="Proteomes" id="UP000419017">
    <property type="component" value="Unassembled WGS sequence"/>
</dbReference>
<dbReference type="SUPFAM" id="SSF81340">
    <property type="entry name" value="Clc chloride channel"/>
    <property type="match status" value="1"/>
</dbReference>
<evidence type="ECO:0000256" key="3">
    <source>
        <dbReference type="ARBA" id="ARBA00022692"/>
    </source>
</evidence>
<keyword evidence="5" id="KW-0406">Ion transport</keyword>
<evidence type="ECO:0000256" key="5">
    <source>
        <dbReference type="ARBA" id="ARBA00023065"/>
    </source>
</evidence>
<keyword evidence="11" id="KW-1185">Reference proteome</keyword>
<dbReference type="InterPro" id="IPR014743">
    <property type="entry name" value="Cl-channel_core"/>
</dbReference>
<dbReference type="Pfam" id="PF02080">
    <property type="entry name" value="TrkA_C"/>
    <property type="match status" value="1"/>
</dbReference>
<dbReference type="AlphaFoldDB" id="A0A6I8MDA3"/>
<feature type="transmembrane region" description="Helical" evidence="8">
    <location>
        <begin position="457"/>
        <end position="477"/>
    </location>
</feature>
<dbReference type="GO" id="GO:0008324">
    <property type="term" value="F:monoatomic cation transmembrane transporter activity"/>
    <property type="evidence" value="ECO:0007669"/>
    <property type="project" value="InterPro"/>
</dbReference>
<dbReference type="GO" id="GO:0006813">
    <property type="term" value="P:potassium ion transport"/>
    <property type="evidence" value="ECO:0007669"/>
    <property type="project" value="InterPro"/>
</dbReference>
<dbReference type="InterPro" id="IPR036721">
    <property type="entry name" value="RCK_C_sf"/>
</dbReference>
<keyword evidence="6 8" id="KW-0472">Membrane</keyword>
<name>A0A6I8MDA3_9FUSO</name>
<evidence type="ECO:0000313" key="11">
    <source>
        <dbReference type="Proteomes" id="UP000419017"/>
    </source>
</evidence>
<proteinExistence type="predicted"/>
<feature type="transmembrane region" description="Helical" evidence="8">
    <location>
        <begin position="330"/>
        <end position="347"/>
    </location>
</feature>
<dbReference type="CDD" id="cd01031">
    <property type="entry name" value="EriC"/>
    <property type="match status" value="1"/>
</dbReference>
<feature type="transmembrane region" description="Helical" evidence="8">
    <location>
        <begin position="244"/>
        <end position="269"/>
    </location>
</feature>
<evidence type="ECO:0000313" key="10">
    <source>
        <dbReference type="EMBL" id="VWL85133.1"/>
    </source>
</evidence>
<dbReference type="Gene3D" id="3.30.70.1450">
    <property type="entry name" value="Regulator of K+ conductance, C-terminal domain"/>
    <property type="match status" value="1"/>
</dbReference>
<keyword evidence="7" id="KW-0868">Chloride</keyword>
<feature type="transmembrane region" description="Helical" evidence="8">
    <location>
        <begin position="213"/>
        <end position="238"/>
    </location>
</feature>
<keyword evidence="4 8" id="KW-1133">Transmembrane helix</keyword>
<feature type="transmembrane region" description="Helical" evidence="8">
    <location>
        <begin position="429"/>
        <end position="451"/>
    </location>
</feature>